<dbReference type="EMBL" id="MVHJ01000044">
    <property type="protein sequence ID" value="ORA01672.1"/>
    <property type="molecule type" value="Genomic_DNA"/>
</dbReference>
<dbReference type="GO" id="GO:0016020">
    <property type="term" value="C:membrane"/>
    <property type="evidence" value="ECO:0007669"/>
    <property type="project" value="InterPro"/>
</dbReference>
<reference evidence="7 8" key="1">
    <citation type="submission" date="2017-02" db="EMBL/GenBank/DDBJ databases">
        <title>The new phylogeny of genus Mycobacterium.</title>
        <authorList>
            <person name="Tortoli E."/>
            <person name="Trovato A."/>
            <person name="Cirillo D.M."/>
        </authorList>
    </citation>
    <scope>NUCLEOTIDE SEQUENCE [LARGE SCALE GENOMIC DNA]</scope>
    <source>
        <strain evidence="7 8">DSM 45578</strain>
    </source>
</reference>
<evidence type="ECO:0000313" key="7">
    <source>
        <dbReference type="EMBL" id="ORA01672.1"/>
    </source>
</evidence>
<dbReference type="Proteomes" id="UP000192366">
    <property type="component" value="Unassembled WGS sequence"/>
</dbReference>
<dbReference type="RefSeq" id="WP_083062117.1">
    <property type="nucleotide sequence ID" value="NZ_JACKVM010000008.1"/>
</dbReference>
<dbReference type="PROSITE" id="PS51257">
    <property type="entry name" value="PROKAR_LIPOPROTEIN"/>
    <property type="match status" value="1"/>
</dbReference>
<dbReference type="Pfam" id="PF05481">
    <property type="entry name" value="Myco_19_kDa"/>
    <property type="match status" value="1"/>
</dbReference>
<evidence type="ECO:0000256" key="6">
    <source>
        <dbReference type="SAM" id="SignalP"/>
    </source>
</evidence>
<evidence type="ECO:0000313" key="8">
    <source>
        <dbReference type="Proteomes" id="UP000192366"/>
    </source>
</evidence>
<dbReference type="STRING" id="564198.BST17_27160"/>
<name>A0A1W9YP28_MYCBA</name>
<keyword evidence="8" id="KW-1185">Reference proteome</keyword>
<proteinExistence type="predicted"/>
<accession>A0A1W9YP28</accession>
<evidence type="ECO:0008006" key="9">
    <source>
        <dbReference type="Google" id="ProtNLM"/>
    </source>
</evidence>
<feature type="signal peptide" evidence="6">
    <location>
        <begin position="1"/>
        <end position="21"/>
    </location>
</feature>
<keyword evidence="5" id="KW-0449">Lipoprotein</keyword>
<gene>
    <name evidence="7" type="ORF">BST17_27160</name>
</gene>
<protein>
    <recommendedName>
        <fullName evidence="9">Lipoprotein LpqH</fullName>
    </recommendedName>
</protein>
<feature type="chain" id="PRO_5012597204" description="Lipoprotein LpqH" evidence="6">
    <location>
        <begin position="22"/>
        <end position="165"/>
    </location>
</feature>
<keyword evidence="4" id="KW-0564">Palmitate</keyword>
<dbReference type="OrthoDB" id="4742271at2"/>
<evidence type="ECO:0000256" key="3">
    <source>
        <dbReference type="ARBA" id="ARBA00023136"/>
    </source>
</evidence>
<sequence>MRAKPVSMMVSAIACTLAAGCATPLAPTAVPTPTPVSPEPPMQVDSVPRGRAQVIVNGDLGPTGPVACDDDGGLTTISVGDPLLGVTLIVTDDDVPAIRSVSIGDVGGVALAYAADVTALGAAGRAPTALRNGATLIVTGVGSATDSADPARIVDSGYRIAVACP</sequence>
<dbReference type="AlphaFoldDB" id="A0A1W9YP28"/>
<keyword evidence="2 6" id="KW-0732">Signal</keyword>
<keyword evidence="1" id="KW-1003">Cell membrane</keyword>
<evidence type="ECO:0000256" key="1">
    <source>
        <dbReference type="ARBA" id="ARBA00022475"/>
    </source>
</evidence>
<comment type="caution">
    <text evidence="7">The sequence shown here is derived from an EMBL/GenBank/DDBJ whole genome shotgun (WGS) entry which is preliminary data.</text>
</comment>
<dbReference type="InterPro" id="IPR008691">
    <property type="entry name" value="LpqH"/>
</dbReference>
<keyword evidence="3" id="KW-0472">Membrane</keyword>
<organism evidence="7 8">
    <name type="scientific">Mycolicibacterium bacteremicum</name>
    <name type="common">Mycobacterium bacteremicum</name>
    <dbReference type="NCBI Taxonomy" id="564198"/>
    <lineage>
        <taxon>Bacteria</taxon>
        <taxon>Bacillati</taxon>
        <taxon>Actinomycetota</taxon>
        <taxon>Actinomycetes</taxon>
        <taxon>Mycobacteriales</taxon>
        <taxon>Mycobacteriaceae</taxon>
        <taxon>Mycolicibacterium</taxon>
    </lineage>
</organism>
<evidence type="ECO:0000256" key="5">
    <source>
        <dbReference type="ARBA" id="ARBA00023288"/>
    </source>
</evidence>
<evidence type="ECO:0000256" key="2">
    <source>
        <dbReference type="ARBA" id="ARBA00022729"/>
    </source>
</evidence>
<evidence type="ECO:0000256" key="4">
    <source>
        <dbReference type="ARBA" id="ARBA00023139"/>
    </source>
</evidence>